<accession>A0ABV9DGT6</accession>
<name>A0ABV9DGT6_9BACI</name>
<organism evidence="1 2">
    <name type="scientific">Virgibacillus kekensis</name>
    <dbReference type="NCBI Taxonomy" id="202261"/>
    <lineage>
        <taxon>Bacteria</taxon>
        <taxon>Bacillati</taxon>
        <taxon>Bacillota</taxon>
        <taxon>Bacilli</taxon>
        <taxon>Bacillales</taxon>
        <taxon>Bacillaceae</taxon>
        <taxon>Virgibacillus</taxon>
    </lineage>
</organism>
<dbReference type="EMBL" id="JBHSFU010000003">
    <property type="protein sequence ID" value="MFC4557288.1"/>
    <property type="molecule type" value="Genomic_DNA"/>
</dbReference>
<keyword evidence="2" id="KW-1185">Reference proteome</keyword>
<reference evidence="2" key="1">
    <citation type="journal article" date="2019" name="Int. J. Syst. Evol. Microbiol.">
        <title>The Global Catalogue of Microorganisms (GCM) 10K type strain sequencing project: providing services to taxonomists for standard genome sequencing and annotation.</title>
        <authorList>
            <consortium name="The Broad Institute Genomics Platform"/>
            <consortium name="The Broad Institute Genome Sequencing Center for Infectious Disease"/>
            <person name="Wu L."/>
            <person name="Ma J."/>
        </authorList>
    </citation>
    <scope>NUCLEOTIDE SEQUENCE [LARGE SCALE GENOMIC DNA]</scope>
    <source>
        <strain evidence="2">CGMCC 4.7426</strain>
    </source>
</reference>
<gene>
    <name evidence="1" type="ORF">ACFO3D_03560</name>
</gene>
<protein>
    <submittedName>
        <fullName evidence="1">Uncharacterized protein</fullName>
    </submittedName>
</protein>
<sequence>MKAEKLSKTITNLDVKPGGTLRFYGNWLGRPYDNYHKILECSFNDEILHLKFDAGEQLKIWNANKIVFNAKELLIYESTCVEFIRYPYGGHKQKKI</sequence>
<dbReference type="Proteomes" id="UP001595989">
    <property type="component" value="Unassembled WGS sequence"/>
</dbReference>
<dbReference type="RefSeq" id="WP_390293233.1">
    <property type="nucleotide sequence ID" value="NZ_JBHSFU010000003.1"/>
</dbReference>
<evidence type="ECO:0000313" key="1">
    <source>
        <dbReference type="EMBL" id="MFC4557288.1"/>
    </source>
</evidence>
<comment type="caution">
    <text evidence="1">The sequence shown here is derived from an EMBL/GenBank/DDBJ whole genome shotgun (WGS) entry which is preliminary data.</text>
</comment>
<proteinExistence type="predicted"/>
<evidence type="ECO:0000313" key="2">
    <source>
        <dbReference type="Proteomes" id="UP001595989"/>
    </source>
</evidence>